<feature type="compositionally biased region" description="Basic and acidic residues" evidence="1">
    <location>
        <begin position="402"/>
        <end position="412"/>
    </location>
</feature>
<proteinExistence type="predicted"/>
<comment type="caution">
    <text evidence="2">The sequence shown here is derived from an EMBL/GenBank/DDBJ whole genome shotgun (WGS) entry which is preliminary data.</text>
</comment>
<accession>A0A836LLA6</accession>
<feature type="compositionally biased region" description="Polar residues" evidence="1">
    <location>
        <begin position="896"/>
        <end position="906"/>
    </location>
</feature>
<evidence type="ECO:0000313" key="3">
    <source>
        <dbReference type="Proteomes" id="UP000674318"/>
    </source>
</evidence>
<feature type="region of interest" description="Disordered" evidence="1">
    <location>
        <begin position="977"/>
        <end position="1061"/>
    </location>
</feature>
<dbReference type="GeneID" id="94293271"/>
<dbReference type="KEGG" id="phet:94293271"/>
<reference evidence="2 3" key="1">
    <citation type="submission" date="2021-02" db="EMBL/GenBank/DDBJ databases">
        <title>Porcisia hertigi Genome sequencing and assembly.</title>
        <authorList>
            <person name="Almutairi H."/>
            <person name="Gatherer D."/>
        </authorList>
    </citation>
    <scope>NUCLEOTIDE SEQUENCE [LARGE SCALE GENOMIC DNA]</scope>
    <source>
        <strain evidence="2 3">C119</strain>
    </source>
</reference>
<evidence type="ECO:0000313" key="2">
    <source>
        <dbReference type="EMBL" id="KAG5511657.1"/>
    </source>
</evidence>
<dbReference type="AlphaFoldDB" id="A0A836LLA6"/>
<feature type="compositionally biased region" description="Basic and acidic residues" evidence="1">
    <location>
        <begin position="638"/>
        <end position="648"/>
    </location>
</feature>
<organism evidence="2 3">
    <name type="scientific">Porcisia hertigi</name>
    <dbReference type="NCBI Taxonomy" id="2761500"/>
    <lineage>
        <taxon>Eukaryota</taxon>
        <taxon>Discoba</taxon>
        <taxon>Euglenozoa</taxon>
        <taxon>Kinetoplastea</taxon>
        <taxon>Metakinetoplastina</taxon>
        <taxon>Trypanosomatida</taxon>
        <taxon>Trypanosomatidae</taxon>
        <taxon>Leishmaniinae</taxon>
        <taxon>Porcisia</taxon>
    </lineage>
</organism>
<feature type="region of interest" description="Disordered" evidence="1">
    <location>
        <begin position="123"/>
        <end position="152"/>
    </location>
</feature>
<evidence type="ECO:0000256" key="1">
    <source>
        <dbReference type="SAM" id="MobiDB-lite"/>
    </source>
</evidence>
<feature type="region of interest" description="Disordered" evidence="1">
    <location>
        <begin position="633"/>
        <end position="655"/>
    </location>
</feature>
<keyword evidence="3" id="KW-1185">Reference proteome</keyword>
<feature type="region of interest" description="Disordered" evidence="1">
    <location>
        <begin position="340"/>
        <end position="462"/>
    </location>
</feature>
<feature type="compositionally biased region" description="Basic and acidic residues" evidence="1">
    <location>
        <begin position="1029"/>
        <end position="1054"/>
    </location>
</feature>
<dbReference type="EMBL" id="JAFJZO010000004">
    <property type="protein sequence ID" value="KAG5511657.1"/>
    <property type="molecule type" value="Genomic_DNA"/>
</dbReference>
<sequence>MATLPGASSSMASMLPPTAQKVTVAPAGQFSSVTTNATIAVAMVTPLHETKAGGGGGEEEEAQWAWKESSPSVTVEPTEECVSVGVVQAVASRPLPVPCGISVSTLSSPPDRKVYAGAPVEALPQSRGLPQQQLMTSPAETPAPSPRDGTHTCAKVQSANGVGCGHPTEPPMAATTVSHHDGTMVSVSVSSPQSSTLRCSGCKLDVDTDGDDAGRTVLLMPCWTRATSTASLPDCALPASTSDLPHPSVSPLSCASAAQAGEMRKAAVAPMSLERDDCDDCSSENEKAERGGEAPLVKAAFPASTPLSTHPPFTLALSVTIQKNNKCDSPVDVRACDYLSEPPNYQVGDEEGRGGVDQAEEEEELGAQQQQEEEEGEVLSGTRQNITTGTWSHHHSSPNADRCAEGGRHDEEQGGSGDRDDDGAMRLLSLTTSPSARFFEEGHPCSGEGGGDHASPPTPSSAQIVELNDTTTTLIGSEQPRKFKEHDGRESRLNSWKGRRLVTSVSTTSVSPVVDRDGLVFSPQRQQQMRSRAHRCRSCEPSQGGIEECAHLTPVPESPQQSPPRLLSPRWLTPHQRDNLQYDSHTPPAPALLFVAVTPPPAPSAVSLTSRMDNAADATDAICADHDPVADTALVHDSPPREINRHETTTTTTTIPSTTLEGCTSAAALRDTEVPSAPADVTCLAEAAEDGRGLTAVAVGVENESADSDAEAEAKNAGASAVKASLSCQRFFPERCARRDESVTAQHPLDADIAVCGSLSVAKAAGDSGEVTCMANAVPASVANALVSICSTTASPQPHANNPSFCASKPEEELPQQQQQSSLLLEDRAARRSVSTMDFRWADEADSILRWQQQRLRSLQVGRTAALTGVDACRSPSASRCSPCSDPLRYAMLSQDGGSAQDSQDGNGARLARYNGGSEASYSVSPQPPDPRAPHSPEKSMMGPGGRVLTAEVVEVALPSHRANSNEELPCFSVGRSGEAPAKPALASPCPFSPPASATAADDSPVVRTDRFNQHQSSPLQSSLKRVRERNGADDNSRSAQQVERRHNTGDCVRRRQRPRGDAAVMTATRAVPSVSLTNVFALPRNISMGPGASITAPPSTNSDPPLPPIRPRAVNCANAYPSATQKNKITKGKATHVGVTSSPAITAAAPASRENVAASAYKITRGVARHAPPLPASPMRGGGKHQRHQ</sequence>
<gene>
    <name evidence="2" type="ORF">JKF63_07254</name>
</gene>
<feature type="region of interest" description="Disordered" evidence="1">
    <location>
        <begin position="795"/>
        <end position="823"/>
    </location>
</feature>
<name>A0A836LLA6_9TRYP</name>
<feature type="region of interest" description="Disordered" evidence="1">
    <location>
        <begin position="1168"/>
        <end position="1190"/>
    </location>
</feature>
<feature type="region of interest" description="Disordered" evidence="1">
    <location>
        <begin position="895"/>
        <end position="945"/>
    </location>
</feature>
<feature type="compositionally biased region" description="Low complexity" evidence="1">
    <location>
        <begin position="984"/>
        <end position="1004"/>
    </location>
</feature>
<protein>
    <submittedName>
        <fullName evidence="2">Uncharacterized protein</fullName>
    </submittedName>
</protein>
<dbReference type="Proteomes" id="UP000674318">
    <property type="component" value="Unassembled WGS sequence"/>
</dbReference>
<dbReference type="OrthoDB" id="266153at2759"/>
<feature type="compositionally biased region" description="Acidic residues" evidence="1">
    <location>
        <begin position="358"/>
        <end position="377"/>
    </location>
</feature>
<feature type="compositionally biased region" description="Polar residues" evidence="1">
    <location>
        <begin position="381"/>
        <end position="391"/>
    </location>
</feature>
<feature type="compositionally biased region" description="Polar residues" evidence="1">
    <location>
        <begin position="795"/>
        <end position="805"/>
    </location>
</feature>
<feature type="compositionally biased region" description="Polar residues" evidence="1">
    <location>
        <begin position="1014"/>
        <end position="1024"/>
    </location>
</feature>
<feature type="compositionally biased region" description="Polar residues" evidence="1">
    <location>
        <begin position="128"/>
        <end position="139"/>
    </location>
</feature>
<dbReference type="RefSeq" id="XP_067759749.1">
    <property type="nucleotide sequence ID" value="XM_067903194.1"/>
</dbReference>